<sequence length="298" mass="32203">MAVRIDIDALRGAAGSVVCDAADELRTAGQPETIIPAGGGASCTIRTAGQPPYDVWVGITTDGFTAECDCPTPEELCEHAVALAVAALEDGFAWSSSATPPSAMEIDPRVAELTELARTVPARRLASLLAEWAATDRVLESRLLAYAGRLVPPTDAELAEVRRRIDNLAHEATAGDRWDLHHVEQAGRAIVEEVRVLAQRPVSPEALLVVERAARAWDGLAGYLNDAWEVYEDEPAEIGGAVRAVHVQLCEQLQPDPDELAARLTEIIEAAEVDSCLDEPWDYLGVLGRDRVKALRRY</sequence>
<organism evidence="3 4">
    <name type="scientific">Micromonospora lutea</name>
    <dbReference type="NCBI Taxonomy" id="419825"/>
    <lineage>
        <taxon>Bacteria</taxon>
        <taxon>Bacillati</taxon>
        <taxon>Actinomycetota</taxon>
        <taxon>Actinomycetes</taxon>
        <taxon>Micromonosporales</taxon>
        <taxon>Micromonosporaceae</taxon>
        <taxon>Micromonospora</taxon>
    </lineage>
</organism>
<feature type="domain" description="SWIM-type" evidence="2">
    <location>
        <begin position="53"/>
        <end position="88"/>
    </location>
</feature>
<keyword evidence="4" id="KW-1185">Reference proteome</keyword>
<dbReference type="InterPro" id="IPR007527">
    <property type="entry name" value="Znf_SWIM"/>
</dbReference>
<evidence type="ECO:0000256" key="1">
    <source>
        <dbReference type="PROSITE-ProRule" id="PRU00325"/>
    </source>
</evidence>
<evidence type="ECO:0000313" key="3">
    <source>
        <dbReference type="EMBL" id="GIJ24001.1"/>
    </source>
</evidence>
<dbReference type="PROSITE" id="PS50966">
    <property type="entry name" value="ZF_SWIM"/>
    <property type="match status" value="1"/>
</dbReference>
<comment type="caution">
    <text evidence="3">The sequence shown here is derived from an EMBL/GenBank/DDBJ whole genome shotgun (WGS) entry which is preliminary data.</text>
</comment>
<proteinExistence type="predicted"/>
<reference evidence="3 4" key="1">
    <citation type="submission" date="2021-01" db="EMBL/GenBank/DDBJ databases">
        <title>Whole genome shotgun sequence of Verrucosispora lutea NBRC 106530.</title>
        <authorList>
            <person name="Komaki H."/>
            <person name="Tamura T."/>
        </authorList>
    </citation>
    <scope>NUCLEOTIDE SEQUENCE [LARGE SCALE GENOMIC DNA]</scope>
    <source>
        <strain evidence="3 4">NBRC 106530</strain>
    </source>
</reference>
<keyword evidence="1" id="KW-0862">Zinc</keyword>
<evidence type="ECO:0000313" key="4">
    <source>
        <dbReference type="Proteomes" id="UP000643165"/>
    </source>
</evidence>
<keyword evidence="1" id="KW-0863">Zinc-finger</keyword>
<name>A0ABQ4J1F1_9ACTN</name>
<accession>A0ABQ4J1F1</accession>
<evidence type="ECO:0000259" key="2">
    <source>
        <dbReference type="PROSITE" id="PS50966"/>
    </source>
</evidence>
<dbReference type="Proteomes" id="UP000643165">
    <property type="component" value="Unassembled WGS sequence"/>
</dbReference>
<protein>
    <recommendedName>
        <fullName evidence="2">SWIM-type domain-containing protein</fullName>
    </recommendedName>
</protein>
<keyword evidence="1" id="KW-0479">Metal-binding</keyword>
<dbReference type="EMBL" id="BOPB01000029">
    <property type="protein sequence ID" value="GIJ24001.1"/>
    <property type="molecule type" value="Genomic_DNA"/>
</dbReference>
<dbReference type="RefSeq" id="WP_204003144.1">
    <property type="nucleotide sequence ID" value="NZ_BOPB01000029.1"/>
</dbReference>
<gene>
    <name evidence="3" type="ORF">Vlu01_46250</name>
</gene>